<protein>
    <submittedName>
        <fullName evidence="1">SRPBCC family protein</fullName>
    </submittedName>
</protein>
<dbReference type="InterPro" id="IPR023393">
    <property type="entry name" value="START-like_dom_sf"/>
</dbReference>
<organism evidence="1 2">
    <name type="scientific">Rufibacter hautae</name>
    <dbReference type="NCBI Taxonomy" id="2595005"/>
    <lineage>
        <taxon>Bacteria</taxon>
        <taxon>Pseudomonadati</taxon>
        <taxon>Bacteroidota</taxon>
        <taxon>Cytophagia</taxon>
        <taxon>Cytophagales</taxon>
        <taxon>Hymenobacteraceae</taxon>
        <taxon>Rufibacter</taxon>
    </lineage>
</organism>
<keyword evidence="2" id="KW-1185">Reference proteome</keyword>
<dbReference type="Pfam" id="PF10604">
    <property type="entry name" value="Polyketide_cyc2"/>
    <property type="match status" value="1"/>
</dbReference>
<comment type="caution">
    <text evidence="1">The sequence shown here is derived from an EMBL/GenBank/DDBJ whole genome shotgun (WGS) entry which is preliminary data.</text>
</comment>
<reference evidence="1 2" key="1">
    <citation type="submission" date="2019-07" db="EMBL/GenBank/DDBJ databases">
        <title>Rufibacter sp. nov., isolated from lake sediment.</title>
        <authorList>
            <person name="Qu J.-H."/>
        </authorList>
    </citation>
    <scope>NUCLEOTIDE SEQUENCE [LARGE SCALE GENOMIC DNA]</scope>
    <source>
        <strain evidence="1 2">NBS58-1</strain>
    </source>
</reference>
<dbReference type="Proteomes" id="UP000324133">
    <property type="component" value="Unassembled WGS sequence"/>
</dbReference>
<evidence type="ECO:0000313" key="2">
    <source>
        <dbReference type="Proteomes" id="UP000324133"/>
    </source>
</evidence>
<gene>
    <name evidence="1" type="ORF">FOA19_11350</name>
</gene>
<proteinExistence type="predicted"/>
<dbReference type="Gene3D" id="3.30.530.20">
    <property type="match status" value="1"/>
</dbReference>
<evidence type="ECO:0000313" key="1">
    <source>
        <dbReference type="EMBL" id="KAA3437874.1"/>
    </source>
</evidence>
<dbReference type="SUPFAM" id="SSF55961">
    <property type="entry name" value="Bet v1-like"/>
    <property type="match status" value="1"/>
</dbReference>
<name>A0A5B6TEQ8_9BACT</name>
<sequence length="182" mass="20555">MNILKKLLLGIALFIAALLVCALFVSREYRVEREIVINQPKDHVFSYLSHLKNQDHFNKWAMQDPQMKKSYRGTDGAVGFIYAWEGNEKAGKGEQEIKGLVPGESVDIEIRFQKPMEDIARTPFTTTAISQNQTKVTWAMVGGHAYPFNLMHVVMDPLLGKDLETSLTSLKGILEKDQLTSN</sequence>
<dbReference type="EMBL" id="VKKY01000002">
    <property type="protein sequence ID" value="KAA3437874.1"/>
    <property type="molecule type" value="Genomic_DNA"/>
</dbReference>
<dbReference type="CDD" id="cd07818">
    <property type="entry name" value="SRPBCC_1"/>
    <property type="match status" value="1"/>
</dbReference>
<dbReference type="RefSeq" id="WP_149090937.1">
    <property type="nucleotide sequence ID" value="NZ_VKKY01000002.1"/>
</dbReference>
<accession>A0A5B6TEQ8</accession>
<dbReference type="InterPro" id="IPR019587">
    <property type="entry name" value="Polyketide_cyclase/dehydratase"/>
</dbReference>
<dbReference type="AlphaFoldDB" id="A0A5B6TEQ8"/>
<dbReference type="OrthoDB" id="9807923at2"/>